<proteinExistence type="predicted"/>
<sequence length="105" mass="11591">MKDTTTADNLYQSCVESLDRCGVNWKHVVSLVTGGAPQMTGSEVAVAKIWKENRPTLGTLLEFYPVRHLNEFDTSNLDSLHDKLKALTEVNETVRVLGNIADACV</sequence>
<evidence type="ECO:0000313" key="1">
    <source>
        <dbReference type="EMBL" id="KII68670.1"/>
    </source>
</evidence>
<name>A0A0C2MWZ5_THEKT</name>
<gene>
    <name evidence="1" type="ORF">RF11_09545</name>
</gene>
<comment type="caution">
    <text evidence="1">The sequence shown here is derived from an EMBL/GenBank/DDBJ whole genome shotgun (WGS) entry which is preliminary data.</text>
</comment>
<dbReference type="OrthoDB" id="1101576at2759"/>
<keyword evidence="2" id="KW-1185">Reference proteome</keyword>
<reference evidence="1 2" key="1">
    <citation type="journal article" date="2014" name="Genome Biol. Evol.">
        <title>The genome of the myxosporean Thelohanellus kitauei shows adaptations to nutrient acquisition within its fish host.</title>
        <authorList>
            <person name="Yang Y."/>
            <person name="Xiong J."/>
            <person name="Zhou Z."/>
            <person name="Huo F."/>
            <person name="Miao W."/>
            <person name="Ran C."/>
            <person name="Liu Y."/>
            <person name="Zhang J."/>
            <person name="Feng J."/>
            <person name="Wang M."/>
            <person name="Wang M."/>
            <person name="Wang L."/>
            <person name="Yao B."/>
        </authorList>
    </citation>
    <scope>NUCLEOTIDE SEQUENCE [LARGE SCALE GENOMIC DNA]</scope>
    <source>
        <strain evidence="1">Wuqing</strain>
    </source>
</reference>
<dbReference type="AlphaFoldDB" id="A0A0C2MWZ5"/>
<dbReference type="Proteomes" id="UP000031668">
    <property type="component" value="Unassembled WGS sequence"/>
</dbReference>
<organism evidence="1 2">
    <name type="scientific">Thelohanellus kitauei</name>
    <name type="common">Myxosporean</name>
    <dbReference type="NCBI Taxonomy" id="669202"/>
    <lineage>
        <taxon>Eukaryota</taxon>
        <taxon>Metazoa</taxon>
        <taxon>Cnidaria</taxon>
        <taxon>Myxozoa</taxon>
        <taxon>Myxosporea</taxon>
        <taxon>Bivalvulida</taxon>
        <taxon>Platysporina</taxon>
        <taxon>Myxobolidae</taxon>
        <taxon>Thelohanellus</taxon>
    </lineage>
</organism>
<accession>A0A0C2MWZ5</accession>
<dbReference type="EMBL" id="JWZT01002732">
    <property type="protein sequence ID" value="KII68670.1"/>
    <property type="molecule type" value="Genomic_DNA"/>
</dbReference>
<protein>
    <submittedName>
        <fullName evidence="1">Uncharacterized protein</fullName>
    </submittedName>
</protein>
<evidence type="ECO:0000313" key="2">
    <source>
        <dbReference type="Proteomes" id="UP000031668"/>
    </source>
</evidence>